<evidence type="ECO:0000313" key="2">
    <source>
        <dbReference type="Proteomes" id="UP000242164"/>
    </source>
</evidence>
<name>A0AAX2CKC9_9BACI</name>
<protein>
    <recommendedName>
        <fullName evidence="3">Group-specific protein</fullName>
    </recommendedName>
</protein>
<dbReference type="RefSeq" id="WP_012095442.1">
    <property type="nucleotide sequence ID" value="NZ_CP024096.1"/>
</dbReference>
<proteinExistence type="predicted"/>
<accession>A0AAX2CKC9</accession>
<gene>
    <name evidence="1" type="ORF">BCB44BAC_03366</name>
</gene>
<dbReference type="Proteomes" id="UP000242164">
    <property type="component" value="Unassembled WGS sequence"/>
</dbReference>
<dbReference type="GeneID" id="51609360"/>
<evidence type="ECO:0008006" key="3">
    <source>
        <dbReference type="Google" id="ProtNLM"/>
    </source>
</evidence>
<sequence>MKFYIASSFQNKDLVRLVANKLKEIDWKQTYDWTQYERVVHKVKL</sequence>
<dbReference type="AlphaFoldDB" id="A0AAX2CKC9"/>
<dbReference type="EMBL" id="FMIK01000047">
    <property type="protein sequence ID" value="SCM00766.1"/>
    <property type="molecule type" value="Genomic_DNA"/>
</dbReference>
<organism evidence="1 2">
    <name type="scientific">Bacillus cytotoxicus</name>
    <dbReference type="NCBI Taxonomy" id="580165"/>
    <lineage>
        <taxon>Bacteria</taxon>
        <taxon>Bacillati</taxon>
        <taxon>Bacillota</taxon>
        <taxon>Bacilli</taxon>
        <taxon>Bacillales</taxon>
        <taxon>Bacillaceae</taxon>
        <taxon>Bacillus</taxon>
        <taxon>Bacillus cereus group</taxon>
    </lineage>
</organism>
<comment type="caution">
    <text evidence="1">The sequence shown here is derived from an EMBL/GenBank/DDBJ whole genome shotgun (WGS) entry which is preliminary data.</text>
</comment>
<evidence type="ECO:0000313" key="1">
    <source>
        <dbReference type="EMBL" id="SCM00766.1"/>
    </source>
</evidence>
<reference evidence="1 2" key="1">
    <citation type="submission" date="2016-08" db="EMBL/GenBank/DDBJ databases">
        <authorList>
            <person name="Loux V."/>
            <person name="Rue O."/>
        </authorList>
    </citation>
    <scope>NUCLEOTIDE SEQUENCE [LARGE SCALE GENOMIC DNA]</scope>
    <source>
        <strain evidence="1 2">AFSSA_08CEB44bac</strain>
    </source>
</reference>